<dbReference type="InParanoid" id="K1PS86"/>
<evidence type="ECO:0000313" key="4">
    <source>
        <dbReference type="EMBL" id="EKC27072.1"/>
    </source>
</evidence>
<dbReference type="HOGENOM" id="CLU_007742_6_1_1"/>
<dbReference type="PROSITE" id="PS50119">
    <property type="entry name" value="ZF_BBOX"/>
    <property type="match status" value="2"/>
</dbReference>
<dbReference type="Pfam" id="PF00643">
    <property type="entry name" value="zf-B_box"/>
    <property type="match status" value="1"/>
</dbReference>
<feature type="coiled-coil region" evidence="1">
    <location>
        <begin position="185"/>
        <end position="219"/>
    </location>
</feature>
<dbReference type="PANTHER" id="PTHR25462:SF296">
    <property type="entry name" value="MEIOTIC P26, ISOFORM F"/>
    <property type="match status" value="1"/>
</dbReference>
<evidence type="ECO:0000259" key="3">
    <source>
        <dbReference type="PROSITE" id="PS50119"/>
    </source>
</evidence>
<dbReference type="InterPro" id="IPR047153">
    <property type="entry name" value="TRIM45/56/19-like"/>
</dbReference>
<name>K1PS86_MAGGI</name>
<dbReference type="Gene3D" id="2.130.10.10">
    <property type="entry name" value="YVTN repeat-like/Quinoprotein amine dehydrogenase"/>
    <property type="match status" value="1"/>
</dbReference>
<dbReference type="Gene3D" id="3.30.160.60">
    <property type="entry name" value="Classic Zinc Finger"/>
    <property type="match status" value="1"/>
</dbReference>
<dbReference type="AlphaFoldDB" id="K1PS86"/>
<feature type="compositionally biased region" description="Basic and acidic residues" evidence="2">
    <location>
        <begin position="300"/>
        <end position="313"/>
    </location>
</feature>
<feature type="domain" description="B box-type" evidence="3">
    <location>
        <begin position="20"/>
        <end position="67"/>
    </location>
</feature>
<accession>K1PS86</accession>
<dbReference type="InterPro" id="IPR000315">
    <property type="entry name" value="Znf_B-box"/>
</dbReference>
<evidence type="ECO:0000256" key="2">
    <source>
        <dbReference type="SAM" id="MobiDB-lite"/>
    </source>
</evidence>
<protein>
    <submittedName>
        <fullName evidence="4">Tripartite motif-containing protein 2</fullName>
    </submittedName>
</protein>
<gene>
    <name evidence="4" type="ORF">CGI_10012090</name>
</gene>
<proteinExistence type="predicted"/>
<dbReference type="SUPFAM" id="SSF101898">
    <property type="entry name" value="NHL repeat"/>
    <property type="match status" value="1"/>
</dbReference>
<dbReference type="SMART" id="SM00336">
    <property type="entry name" value="BBOX"/>
    <property type="match status" value="2"/>
</dbReference>
<dbReference type="SUPFAM" id="SSF57845">
    <property type="entry name" value="B-box zinc-binding domain"/>
    <property type="match status" value="1"/>
</dbReference>
<dbReference type="CDD" id="cd19756">
    <property type="entry name" value="Bbox2"/>
    <property type="match status" value="1"/>
</dbReference>
<dbReference type="EMBL" id="JH816384">
    <property type="protein sequence ID" value="EKC27072.1"/>
    <property type="molecule type" value="Genomic_DNA"/>
</dbReference>
<dbReference type="InterPro" id="IPR015943">
    <property type="entry name" value="WD40/YVTN_repeat-like_dom_sf"/>
</dbReference>
<organism evidence="4">
    <name type="scientific">Magallana gigas</name>
    <name type="common">Pacific oyster</name>
    <name type="synonym">Crassostrea gigas</name>
    <dbReference type="NCBI Taxonomy" id="29159"/>
    <lineage>
        <taxon>Eukaryota</taxon>
        <taxon>Metazoa</taxon>
        <taxon>Spiralia</taxon>
        <taxon>Lophotrochozoa</taxon>
        <taxon>Mollusca</taxon>
        <taxon>Bivalvia</taxon>
        <taxon>Autobranchia</taxon>
        <taxon>Pteriomorphia</taxon>
        <taxon>Ostreida</taxon>
        <taxon>Ostreoidea</taxon>
        <taxon>Ostreidae</taxon>
        <taxon>Magallana</taxon>
    </lineage>
</organism>
<evidence type="ECO:0000256" key="1">
    <source>
        <dbReference type="SAM" id="Coils"/>
    </source>
</evidence>
<dbReference type="GO" id="GO:0061630">
    <property type="term" value="F:ubiquitin protein ligase activity"/>
    <property type="evidence" value="ECO:0007669"/>
    <property type="project" value="TreeGrafter"/>
</dbReference>
<feature type="domain" description="B box-type" evidence="3">
    <location>
        <begin position="74"/>
        <end position="115"/>
    </location>
</feature>
<sequence>MALSKPVIPDTVNDEPTIGQHYLVCGTEDCKKNCQFYCNDCHRSMCEQCRDEHQKSPDTKDHEVVPYRKRRRQLPVEKCKDHPTKDIDMICEDCQIPVCSKCVIQDHQKHTLNDLETIYSEKFTLCLDEIHKIHQYFLPTSHDIQEDTKENFKEIKATMDKIRTSIKAEAESIKRVVDTVASDEIEQVNKMEESLEEKLKSQENTYQDYISYLEELVREFHGYLSSTKVQSNPLILSLPDQLRIKPIPKTIIPIPPIFTAGQYSKENVTKLLGRITAPDTKPENRKIKPMETASTQLKPTEQHRTQDREKSEIKQKLSLSSYVTKVRQYTVPGVNSVCHISLGQSGRLWASDSEGNLVHTDLQGNQQQKIQTSSLDGYHTVTQDGDLIFTDRKNKVINKIKPENTITEFIKTTDWEPISIHSSHINGDILVGMVKDGEAKVTRYNKTGKERQKIQRDNKGQGLYSKPHYITENINGDICTSDYTKHAVLVVNKSGQHRFSYTGQRSEFCPYGICTDLHGLILVCSRPLSGMMIGKNTVNLLDQHGQFFLLIPTEQLGFYLGLCVDDENSLHVGQSNTNTVTVYKYLW</sequence>
<keyword evidence="1" id="KW-0175">Coiled coil</keyword>
<dbReference type="PANTHER" id="PTHR25462">
    <property type="entry name" value="BONUS, ISOFORM C-RELATED"/>
    <property type="match status" value="1"/>
</dbReference>
<feature type="compositionally biased region" description="Basic and acidic residues" evidence="2">
    <location>
        <begin position="280"/>
        <end position="289"/>
    </location>
</feature>
<dbReference type="GO" id="GO:0008270">
    <property type="term" value="F:zinc ion binding"/>
    <property type="evidence" value="ECO:0007669"/>
    <property type="project" value="InterPro"/>
</dbReference>
<reference evidence="4" key="1">
    <citation type="journal article" date="2012" name="Nature">
        <title>The oyster genome reveals stress adaptation and complexity of shell formation.</title>
        <authorList>
            <person name="Zhang G."/>
            <person name="Fang X."/>
            <person name="Guo X."/>
            <person name="Li L."/>
            <person name="Luo R."/>
            <person name="Xu F."/>
            <person name="Yang P."/>
            <person name="Zhang L."/>
            <person name="Wang X."/>
            <person name="Qi H."/>
            <person name="Xiong Z."/>
            <person name="Que H."/>
            <person name="Xie Y."/>
            <person name="Holland P.W."/>
            <person name="Paps J."/>
            <person name="Zhu Y."/>
            <person name="Wu F."/>
            <person name="Chen Y."/>
            <person name="Wang J."/>
            <person name="Peng C."/>
            <person name="Meng J."/>
            <person name="Yang L."/>
            <person name="Liu J."/>
            <person name="Wen B."/>
            <person name="Zhang N."/>
            <person name="Huang Z."/>
            <person name="Zhu Q."/>
            <person name="Feng Y."/>
            <person name="Mount A."/>
            <person name="Hedgecock D."/>
            <person name="Xu Z."/>
            <person name="Liu Y."/>
            <person name="Domazet-Loso T."/>
            <person name="Du Y."/>
            <person name="Sun X."/>
            <person name="Zhang S."/>
            <person name="Liu B."/>
            <person name="Cheng P."/>
            <person name="Jiang X."/>
            <person name="Li J."/>
            <person name="Fan D."/>
            <person name="Wang W."/>
            <person name="Fu W."/>
            <person name="Wang T."/>
            <person name="Wang B."/>
            <person name="Zhang J."/>
            <person name="Peng Z."/>
            <person name="Li Y."/>
            <person name="Li N."/>
            <person name="Wang J."/>
            <person name="Chen M."/>
            <person name="He Y."/>
            <person name="Tan F."/>
            <person name="Song X."/>
            <person name="Zheng Q."/>
            <person name="Huang R."/>
            <person name="Yang H."/>
            <person name="Du X."/>
            <person name="Chen L."/>
            <person name="Yang M."/>
            <person name="Gaffney P.M."/>
            <person name="Wang S."/>
            <person name="Luo L."/>
            <person name="She Z."/>
            <person name="Ming Y."/>
            <person name="Huang W."/>
            <person name="Zhang S."/>
            <person name="Huang B."/>
            <person name="Zhang Y."/>
            <person name="Qu T."/>
            <person name="Ni P."/>
            <person name="Miao G."/>
            <person name="Wang J."/>
            <person name="Wang Q."/>
            <person name="Steinberg C.E."/>
            <person name="Wang H."/>
            <person name="Li N."/>
            <person name="Qian L."/>
            <person name="Zhang G."/>
            <person name="Li Y."/>
            <person name="Yang H."/>
            <person name="Liu X."/>
            <person name="Wang J."/>
            <person name="Yin Y."/>
            <person name="Wang J."/>
        </authorList>
    </citation>
    <scope>NUCLEOTIDE SEQUENCE [LARGE SCALE GENOMIC DNA]</scope>
    <source>
        <strain evidence="4">05x7-T-G4-1.051#20</strain>
    </source>
</reference>
<feature type="region of interest" description="Disordered" evidence="2">
    <location>
        <begin position="277"/>
        <end position="313"/>
    </location>
</feature>